<evidence type="ECO:0000256" key="1">
    <source>
        <dbReference type="ARBA" id="ARBA00023224"/>
    </source>
</evidence>
<dbReference type="EMBL" id="CP049075">
    <property type="protein sequence ID" value="QLI05867.1"/>
    <property type="molecule type" value="Genomic_DNA"/>
</dbReference>
<evidence type="ECO:0000313" key="5">
    <source>
        <dbReference type="EMBL" id="QLI05867.1"/>
    </source>
</evidence>
<dbReference type="PANTHER" id="PTHR32089:SF112">
    <property type="entry name" value="LYSOZYME-LIKE PROTEIN-RELATED"/>
    <property type="match status" value="1"/>
</dbReference>
<keyword evidence="3" id="KW-1133">Transmembrane helix</keyword>
<dbReference type="PANTHER" id="PTHR32089">
    <property type="entry name" value="METHYL-ACCEPTING CHEMOTAXIS PROTEIN MCPB"/>
    <property type="match status" value="1"/>
</dbReference>
<feature type="domain" description="Methyl-accepting transducer" evidence="4">
    <location>
        <begin position="463"/>
        <end position="663"/>
    </location>
</feature>
<dbReference type="PROSITE" id="PS50111">
    <property type="entry name" value="CHEMOTAXIS_TRANSDUC_2"/>
    <property type="match status" value="1"/>
</dbReference>
<dbReference type="KEGG" id="cinf:CINF_1382"/>
<feature type="transmembrane region" description="Helical" evidence="3">
    <location>
        <begin position="6"/>
        <end position="29"/>
    </location>
</feature>
<dbReference type="GO" id="GO:0016020">
    <property type="term" value="C:membrane"/>
    <property type="evidence" value="ECO:0007669"/>
    <property type="project" value="InterPro"/>
</dbReference>
<evidence type="ECO:0000259" key="4">
    <source>
        <dbReference type="PROSITE" id="PS50111"/>
    </source>
</evidence>
<organism evidence="5 6">
    <name type="scientific">Candidatus Campylobacter infans</name>
    <dbReference type="NCBI Taxonomy" id="2561898"/>
    <lineage>
        <taxon>Bacteria</taxon>
        <taxon>Pseudomonadati</taxon>
        <taxon>Campylobacterota</taxon>
        <taxon>Epsilonproteobacteria</taxon>
        <taxon>Campylobacterales</taxon>
        <taxon>Campylobacteraceae</taxon>
        <taxon>Campylobacter</taxon>
    </lineage>
</organism>
<proteinExistence type="predicted"/>
<sequence length="663" mass="73151">MKLNLSAKITACAASIVAIILVVLVTLMYRSSAQNSKTLFTEFQTLAVEGAFVTVDTTIKETQNRAQNMANIISKIAYDDDNIKNTMTRLQSVTGYSMFRVVFEDGRHFASEFNQNGVATTYEGNESENILERKWYQKVKVDPKATIMPVRSDFSGHLQGKYIADVAAPIIRDGKFIGVLDIKLDTGIFQKRLKTFKNDQMPSLNIFITDINAGNRIFSHEDAAIIKAGTSGTSKEALDKLLASGAKEGIITYKDTQGSVRNGFFRVSSYGWVIVAASRLSDIESKLNKDLVFAIGVLVICTLVGIVILAFVIKYFISPLAGVQKRLIGAFKYVNYETKELKLIENIKGDDEIAQMSRLINENLIRTKETIDKDVLAVKNTVEVVKNVENGDMTSRISENPGNPLLSELKTNFNRLLDVLSIKIGNDMNKISALFNEYTKLDFRNRIDNASGEVEKVTNILGEEIVKMLKTSSEFASQLKEQSDELNKKVNELTKSAKTQAELLHTSVNALENINQTMQGLSQKTAEVTTQSQDIKSVTGIIRDIADQINLLALNAAIEAARAGEHGRGFAVVADEVRNLAEKTQKSLAEIETNTNILVQSIADMSNSVTDSAHDIERINENVSNIQVGTEENSNIAVASATIAENVNKIAQDIMDDANKKKF</sequence>
<dbReference type="SMART" id="SM00283">
    <property type="entry name" value="MA"/>
    <property type="match status" value="1"/>
</dbReference>
<gene>
    <name evidence="5" type="ORF">CINF_1382</name>
</gene>
<evidence type="ECO:0000256" key="2">
    <source>
        <dbReference type="PROSITE-ProRule" id="PRU00284"/>
    </source>
</evidence>
<dbReference type="InterPro" id="IPR004089">
    <property type="entry name" value="MCPsignal_dom"/>
</dbReference>
<dbReference type="Proteomes" id="UP000509414">
    <property type="component" value="Chromosome"/>
</dbReference>
<reference evidence="5 6" key="1">
    <citation type="submission" date="2020-02" db="EMBL/GenBank/DDBJ databases">
        <title>Complete genome sequence of the novel Campylobacter species Candidatus Campylobacter infans.</title>
        <authorList>
            <person name="Duim B."/>
            <person name="Zomer A."/>
            <person name="van der Graaf L."/>
            <person name="Wagenaar J."/>
        </authorList>
    </citation>
    <scope>NUCLEOTIDE SEQUENCE [LARGE SCALE GENOMIC DNA]</scope>
    <source>
        <strain evidence="5 6">19S00001</strain>
    </source>
</reference>
<keyword evidence="1 2" id="KW-0807">Transducer</keyword>
<dbReference type="RefSeq" id="WP_179975011.1">
    <property type="nucleotide sequence ID" value="NZ_CP049075.1"/>
</dbReference>
<accession>A0A7H9CIB8</accession>
<evidence type="ECO:0000313" key="6">
    <source>
        <dbReference type="Proteomes" id="UP000509414"/>
    </source>
</evidence>
<dbReference type="GO" id="GO:0007165">
    <property type="term" value="P:signal transduction"/>
    <property type="evidence" value="ECO:0007669"/>
    <property type="project" value="UniProtKB-KW"/>
</dbReference>
<feature type="transmembrane region" description="Helical" evidence="3">
    <location>
        <begin position="291"/>
        <end position="317"/>
    </location>
</feature>
<protein>
    <submittedName>
        <fullName evidence="5">Cache sensor-containing MCP-domain signal transduction protein</fullName>
    </submittedName>
</protein>
<dbReference type="Gene3D" id="3.30.450.20">
    <property type="entry name" value="PAS domain"/>
    <property type="match status" value="1"/>
</dbReference>
<keyword evidence="6" id="KW-1185">Reference proteome</keyword>
<keyword evidence="3" id="KW-0472">Membrane</keyword>
<evidence type="ECO:0000256" key="3">
    <source>
        <dbReference type="SAM" id="Phobius"/>
    </source>
</evidence>
<name>A0A7H9CIB8_9BACT</name>
<dbReference type="Pfam" id="PF00015">
    <property type="entry name" value="MCPsignal"/>
    <property type="match status" value="1"/>
</dbReference>
<dbReference type="SUPFAM" id="SSF58104">
    <property type="entry name" value="Methyl-accepting chemotaxis protein (MCP) signaling domain"/>
    <property type="match status" value="1"/>
</dbReference>
<dbReference type="CDD" id="cd18774">
    <property type="entry name" value="PDC2_HK_sensor"/>
    <property type="match status" value="1"/>
</dbReference>
<dbReference type="Gene3D" id="1.10.287.950">
    <property type="entry name" value="Methyl-accepting chemotaxis protein"/>
    <property type="match status" value="1"/>
</dbReference>
<dbReference type="AlphaFoldDB" id="A0A7H9CIB8"/>
<keyword evidence="3" id="KW-0812">Transmembrane</keyword>